<evidence type="ECO:0000256" key="3">
    <source>
        <dbReference type="ARBA" id="ARBA00022737"/>
    </source>
</evidence>
<keyword evidence="1 6" id="KW-0853">WD repeat</keyword>
<reference evidence="8" key="1">
    <citation type="submission" date="2021-02" db="EMBL/GenBank/DDBJ databases">
        <authorList>
            <person name="Dougan E. K."/>
            <person name="Rhodes N."/>
            <person name="Thang M."/>
            <person name="Chan C."/>
        </authorList>
    </citation>
    <scope>NUCLEOTIDE SEQUENCE</scope>
</reference>
<dbReference type="InterPro" id="IPR036322">
    <property type="entry name" value="WD40_repeat_dom_sf"/>
</dbReference>
<dbReference type="Pfam" id="PF00400">
    <property type="entry name" value="WD40"/>
    <property type="match status" value="5"/>
</dbReference>
<accession>A0A813DCD8</accession>
<keyword evidence="9" id="KW-1185">Reference proteome</keyword>
<dbReference type="SUPFAM" id="SSF50978">
    <property type="entry name" value="WD40 repeat-like"/>
    <property type="match status" value="1"/>
</dbReference>
<evidence type="ECO:0000256" key="2">
    <source>
        <dbReference type="ARBA" id="ARBA00022692"/>
    </source>
</evidence>
<dbReference type="OrthoDB" id="538223at2759"/>
<keyword evidence="2 7" id="KW-0812">Transmembrane</keyword>
<feature type="repeat" description="WD" evidence="6">
    <location>
        <begin position="173"/>
        <end position="198"/>
    </location>
</feature>
<dbReference type="PANTHER" id="PTHR19848:SF8">
    <property type="entry name" value="F-BOX AND WD REPEAT DOMAIN CONTAINING 7"/>
    <property type="match status" value="1"/>
</dbReference>
<name>A0A813DCD8_POLGL</name>
<dbReference type="PROSITE" id="PS50294">
    <property type="entry name" value="WD_REPEATS_REGION"/>
    <property type="match status" value="1"/>
</dbReference>
<evidence type="ECO:0000313" key="8">
    <source>
        <dbReference type="EMBL" id="CAE8584152.1"/>
    </source>
</evidence>
<feature type="transmembrane region" description="Helical" evidence="7">
    <location>
        <begin position="341"/>
        <end position="361"/>
    </location>
</feature>
<dbReference type="GO" id="GO:0005524">
    <property type="term" value="F:ATP binding"/>
    <property type="evidence" value="ECO:0007669"/>
    <property type="project" value="InterPro"/>
</dbReference>
<dbReference type="Gene3D" id="2.130.10.10">
    <property type="entry name" value="YVTN repeat-like/Quinoprotein amine dehydrogenase"/>
    <property type="match status" value="1"/>
</dbReference>
<keyword evidence="3" id="KW-0677">Repeat</keyword>
<evidence type="ECO:0000256" key="6">
    <source>
        <dbReference type="PROSITE-ProRule" id="PRU00221"/>
    </source>
</evidence>
<keyword evidence="4 7" id="KW-1133">Transmembrane helix</keyword>
<proteinExistence type="predicted"/>
<dbReference type="CDD" id="cd00200">
    <property type="entry name" value="WD40"/>
    <property type="match status" value="1"/>
</dbReference>
<gene>
    <name evidence="8" type="ORF">PGLA1383_LOCUS3092</name>
</gene>
<dbReference type="InterPro" id="IPR036640">
    <property type="entry name" value="ABC1_TM_sf"/>
</dbReference>
<evidence type="ECO:0000256" key="4">
    <source>
        <dbReference type="ARBA" id="ARBA00022989"/>
    </source>
</evidence>
<evidence type="ECO:0000256" key="1">
    <source>
        <dbReference type="ARBA" id="ARBA00022574"/>
    </source>
</evidence>
<dbReference type="PROSITE" id="PS50082">
    <property type="entry name" value="WD_REPEATS_2"/>
    <property type="match status" value="4"/>
</dbReference>
<dbReference type="InterPro" id="IPR020472">
    <property type="entry name" value="WD40_PAC1"/>
</dbReference>
<evidence type="ECO:0000256" key="5">
    <source>
        <dbReference type="ARBA" id="ARBA00023136"/>
    </source>
</evidence>
<dbReference type="EMBL" id="CAJNNV010001031">
    <property type="protein sequence ID" value="CAE8584152.1"/>
    <property type="molecule type" value="Genomic_DNA"/>
</dbReference>
<organism evidence="8 9">
    <name type="scientific">Polarella glacialis</name>
    <name type="common">Dinoflagellate</name>
    <dbReference type="NCBI Taxonomy" id="89957"/>
    <lineage>
        <taxon>Eukaryota</taxon>
        <taxon>Sar</taxon>
        <taxon>Alveolata</taxon>
        <taxon>Dinophyceae</taxon>
        <taxon>Suessiales</taxon>
        <taxon>Suessiaceae</taxon>
        <taxon>Polarella</taxon>
    </lineage>
</organism>
<dbReference type="PROSITE" id="PS00678">
    <property type="entry name" value="WD_REPEATS_1"/>
    <property type="match status" value="2"/>
</dbReference>
<feature type="repeat" description="WD" evidence="6">
    <location>
        <begin position="116"/>
        <end position="148"/>
    </location>
</feature>
<sequence>AMPSAGQEKPGEVLARLSCSLKDAAAAMPELQLRQFVQDVSFQLRDIAAFLSEQEAAPGSQQACPPPPTLACWTTLSGHRDPVSCLASVGTRLVSGSESGALKVWDGAGGKCLSSLEGHRDGVTGIAPLGPDSCATCSKDRTLKVWDLVGGLCSQTIDGLPRGSSCLASLICGQRVVTGSADRLLRIWSLADGSCTATLEGHRDTVLCATLVGQDILVSGSNDKTLRVWDASTNSCTKTLEGHKSAVCCVAVSSCGGSILSCPLVIPASGTCLSATAVSWLTPLARKAASRPLIASDVWDAPSAETAEVSTAAFLAAWKVEQDRSSPSVARAVLRAFLPRFASSGLALFAFMCVQLAQPFLIRELLGYLSPDSADDLKHGLLVAFSLVLCSFASSLLVSIHFRIQKVTGVLART</sequence>
<feature type="repeat" description="WD" evidence="6">
    <location>
        <begin position="76"/>
        <end position="115"/>
    </location>
</feature>
<feature type="repeat" description="WD" evidence="6">
    <location>
        <begin position="199"/>
        <end position="239"/>
    </location>
</feature>
<evidence type="ECO:0000313" key="9">
    <source>
        <dbReference type="Proteomes" id="UP000654075"/>
    </source>
</evidence>
<comment type="caution">
    <text evidence="8">The sequence shown here is derived from an EMBL/GenBank/DDBJ whole genome shotgun (WGS) entry which is preliminary data.</text>
</comment>
<protein>
    <submittedName>
        <fullName evidence="8">Uncharacterized protein</fullName>
    </submittedName>
</protein>
<dbReference type="SMART" id="SM00320">
    <property type="entry name" value="WD40"/>
    <property type="match status" value="5"/>
</dbReference>
<dbReference type="InterPro" id="IPR001680">
    <property type="entry name" value="WD40_rpt"/>
</dbReference>
<dbReference type="InterPro" id="IPR015943">
    <property type="entry name" value="WD40/YVTN_repeat-like_dom_sf"/>
</dbReference>
<keyword evidence="5 7" id="KW-0472">Membrane</keyword>
<dbReference type="Proteomes" id="UP000654075">
    <property type="component" value="Unassembled WGS sequence"/>
</dbReference>
<dbReference type="PANTHER" id="PTHR19848">
    <property type="entry name" value="WD40 REPEAT PROTEIN"/>
    <property type="match status" value="1"/>
</dbReference>
<feature type="non-terminal residue" evidence="8">
    <location>
        <position position="1"/>
    </location>
</feature>
<feature type="transmembrane region" description="Helical" evidence="7">
    <location>
        <begin position="381"/>
        <end position="404"/>
    </location>
</feature>
<dbReference type="PRINTS" id="PR00320">
    <property type="entry name" value="GPROTEINBRPT"/>
</dbReference>
<dbReference type="InterPro" id="IPR019775">
    <property type="entry name" value="WD40_repeat_CS"/>
</dbReference>
<dbReference type="SUPFAM" id="SSF90123">
    <property type="entry name" value="ABC transporter transmembrane region"/>
    <property type="match status" value="1"/>
</dbReference>
<feature type="non-terminal residue" evidence="8">
    <location>
        <position position="414"/>
    </location>
</feature>
<dbReference type="AlphaFoldDB" id="A0A813DCD8"/>
<dbReference type="GO" id="GO:0016020">
    <property type="term" value="C:membrane"/>
    <property type="evidence" value="ECO:0007669"/>
    <property type="project" value="InterPro"/>
</dbReference>
<evidence type="ECO:0000256" key="7">
    <source>
        <dbReference type="SAM" id="Phobius"/>
    </source>
</evidence>